<protein>
    <recommendedName>
        <fullName evidence="7">Large ribosomal subunit protein uL24m</fullName>
    </recommendedName>
    <alternativeName>
        <fullName evidence="8">39S ribosomal protein L24, mitochondrial</fullName>
    </alternativeName>
</protein>
<dbReference type="CDD" id="cd06089">
    <property type="entry name" value="KOW_RPL26"/>
    <property type="match status" value="1"/>
</dbReference>
<dbReference type="Pfam" id="PF00467">
    <property type="entry name" value="KOW"/>
    <property type="match status" value="1"/>
</dbReference>
<dbReference type="OrthoDB" id="359154at2759"/>
<evidence type="ECO:0000313" key="12">
    <source>
        <dbReference type="Proteomes" id="UP001107558"/>
    </source>
</evidence>
<comment type="caution">
    <text evidence="11">The sequence shown here is derived from an EMBL/GenBank/DDBJ whole genome shotgun (WGS) entry which is preliminary data.</text>
</comment>
<proteinExistence type="inferred from homology"/>
<dbReference type="InterPro" id="IPR005825">
    <property type="entry name" value="Ribosomal_uL24_CS"/>
</dbReference>
<dbReference type="InterPro" id="IPR005824">
    <property type="entry name" value="KOW"/>
</dbReference>
<keyword evidence="3" id="KW-0809">Transit peptide</keyword>
<dbReference type="PROSITE" id="PS01108">
    <property type="entry name" value="RIBOSOMAL_L24"/>
    <property type="match status" value="1"/>
</dbReference>
<dbReference type="NCBIfam" id="TIGR01079">
    <property type="entry name" value="rplX_bact"/>
    <property type="match status" value="1"/>
</dbReference>
<comment type="subcellular location">
    <subcellularLocation>
        <location evidence="1">Mitochondrion</location>
    </subcellularLocation>
</comment>
<evidence type="ECO:0000256" key="1">
    <source>
        <dbReference type="ARBA" id="ARBA00004173"/>
    </source>
</evidence>
<dbReference type="InterPro" id="IPR014722">
    <property type="entry name" value="Rib_uL2_dom2"/>
</dbReference>
<dbReference type="SUPFAM" id="SSF50104">
    <property type="entry name" value="Translation proteins SH3-like domain"/>
    <property type="match status" value="1"/>
</dbReference>
<evidence type="ECO:0000256" key="6">
    <source>
        <dbReference type="ARBA" id="ARBA00023274"/>
    </source>
</evidence>
<evidence type="ECO:0000256" key="3">
    <source>
        <dbReference type="ARBA" id="ARBA00022946"/>
    </source>
</evidence>
<evidence type="ECO:0000256" key="7">
    <source>
        <dbReference type="ARBA" id="ARBA00035283"/>
    </source>
</evidence>
<evidence type="ECO:0000256" key="9">
    <source>
        <dbReference type="RuleBase" id="RU003477"/>
    </source>
</evidence>
<dbReference type="AlphaFoldDB" id="A0A9J6BQP8"/>
<evidence type="ECO:0000259" key="10">
    <source>
        <dbReference type="SMART" id="SM00739"/>
    </source>
</evidence>
<dbReference type="GO" id="GO:0003735">
    <property type="term" value="F:structural constituent of ribosome"/>
    <property type="evidence" value="ECO:0007669"/>
    <property type="project" value="InterPro"/>
</dbReference>
<dbReference type="GO" id="GO:0006412">
    <property type="term" value="P:translation"/>
    <property type="evidence" value="ECO:0007669"/>
    <property type="project" value="InterPro"/>
</dbReference>
<dbReference type="HAMAP" id="MF_01326_B">
    <property type="entry name" value="Ribosomal_uL24_B"/>
    <property type="match status" value="1"/>
</dbReference>
<dbReference type="FunFam" id="2.30.30.30:FF:000032">
    <property type="entry name" value="39S ribosomal protein L24, mitochondrial"/>
    <property type="match status" value="1"/>
</dbReference>
<dbReference type="Proteomes" id="UP001107558">
    <property type="component" value="Chromosome 3"/>
</dbReference>
<evidence type="ECO:0000313" key="11">
    <source>
        <dbReference type="EMBL" id="KAG5672103.1"/>
    </source>
</evidence>
<dbReference type="GO" id="GO:1990904">
    <property type="term" value="C:ribonucleoprotein complex"/>
    <property type="evidence" value="ECO:0007669"/>
    <property type="project" value="UniProtKB-KW"/>
</dbReference>
<evidence type="ECO:0000256" key="2">
    <source>
        <dbReference type="ARBA" id="ARBA00010618"/>
    </source>
</evidence>
<evidence type="ECO:0000256" key="5">
    <source>
        <dbReference type="ARBA" id="ARBA00023128"/>
    </source>
</evidence>
<dbReference type="Pfam" id="PF17136">
    <property type="entry name" value="ribosomal_L24"/>
    <property type="match status" value="1"/>
</dbReference>
<dbReference type="GO" id="GO:0005739">
    <property type="term" value="C:mitochondrion"/>
    <property type="evidence" value="ECO:0007669"/>
    <property type="project" value="UniProtKB-SubCell"/>
</dbReference>
<keyword evidence="5" id="KW-0496">Mitochondrion</keyword>
<gene>
    <name evidence="11" type="ORF">PVAND_002258</name>
</gene>
<evidence type="ECO:0000256" key="8">
    <source>
        <dbReference type="ARBA" id="ARBA00035357"/>
    </source>
</evidence>
<evidence type="ECO:0000256" key="4">
    <source>
        <dbReference type="ARBA" id="ARBA00022980"/>
    </source>
</evidence>
<name>A0A9J6BQP8_POLVA</name>
<comment type="similarity">
    <text evidence="2 9">Belongs to the universal ribosomal protein uL24 family.</text>
</comment>
<accession>A0A9J6BQP8</accession>
<dbReference type="SMART" id="SM00739">
    <property type="entry name" value="KOW"/>
    <property type="match status" value="1"/>
</dbReference>
<feature type="domain" description="KOW" evidence="10">
    <location>
        <begin position="94"/>
        <end position="121"/>
    </location>
</feature>
<organism evidence="11 12">
    <name type="scientific">Polypedilum vanderplanki</name>
    <name type="common">Sleeping chironomid midge</name>
    <dbReference type="NCBI Taxonomy" id="319348"/>
    <lineage>
        <taxon>Eukaryota</taxon>
        <taxon>Metazoa</taxon>
        <taxon>Ecdysozoa</taxon>
        <taxon>Arthropoda</taxon>
        <taxon>Hexapoda</taxon>
        <taxon>Insecta</taxon>
        <taxon>Pterygota</taxon>
        <taxon>Neoptera</taxon>
        <taxon>Endopterygota</taxon>
        <taxon>Diptera</taxon>
        <taxon>Nematocera</taxon>
        <taxon>Chironomoidea</taxon>
        <taxon>Chironomidae</taxon>
        <taxon>Chironominae</taxon>
        <taxon>Polypedilum</taxon>
        <taxon>Polypedilum</taxon>
    </lineage>
</organism>
<keyword evidence="4 9" id="KW-0689">Ribosomal protein</keyword>
<keyword evidence="6 9" id="KW-0687">Ribonucleoprotein</keyword>
<dbReference type="InterPro" id="IPR041988">
    <property type="entry name" value="Ribosomal_uL24_KOW"/>
</dbReference>
<reference evidence="11" key="1">
    <citation type="submission" date="2021-03" db="EMBL/GenBank/DDBJ databases">
        <title>Chromosome level genome of the anhydrobiotic midge Polypedilum vanderplanki.</title>
        <authorList>
            <person name="Yoshida Y."/>
            <person name="Kikawada T."/>
            <person name="Gusev O."/>
        </authorList>
    </citation>
    <scope>NUCLEOTIDE SEQUENCE</scope>
    <source>
        <strain evidence="11">NIAS01</strain>
        <tissue evidence="11">Whole body or cell culture</tissue>
    </source>
</reference>
<sequence>MRITLINQAKKYNILKNIGELSKTYGNFPDSYVKRASEQVYWKTPRAPQYQKRTVEKNNFRFTTNRPWTGQFKMQNMPNMRRKKVFIEPIQNWSFFRGDRVEVLVGKDKGKQGIINQIFQERNWVIVEGLNCHFRSVGKEKDYPGVIIRSEAPLLVTSQVKLVDPTDLLATDIEWRYTEDGERVRVSTRTGRILPIPKAHEETMDYKAKKLYLNREKDTPEDVVTEITFEPKLATFEMDIMEEMKIEENRVPKKTYWY</sequence>
<dbReference type="InterPro" id="IPR003256">
    <property type="entry name" value="Ribosomal_uL24"/>
</dbReference>
<keyword evidence="12" id="KW-1185">Reference proteome</keyword>
<dbReference type="GO" id="GO:0005840">
    <property type="term" value="C:ribosome"/>
    <property type="evidence" value="ECO:0007669"/>
    <property type="project" value="UniProtKB-KW"/>
</dbReference>
<dbReference type="InterPro" id="IPR008991">
    <property type="entry name" value="Translation_prot_SH3-like_sf"/>
</dbReference>
<dbReference type="Gene3D" id="2.30.30.30">
    <property type="match status" value="1"/>
</dbReference>
<dbReference type="InterPro" id="IPR057264">
    <property type="entry name" value="Ribosomal_uL24_C"/>
</dbReference>
<dbReference type="GO" id="GO:0003723">
    <property type="term" value="F:RNA binding"/>
    <property type="evidence" value="ECO:0007669"/>
    <property type="project" value="InterPro"/>
</dbReference>
<dbReference type="PANTHER" id="PTHR12903">
    <property type="entry name" value="MITOCHONDRIAL RIBOSOMAL PROTEIN L24"/>
    <property type="match status" value="1"/>
</dbReference>
<dbReference type="EMBL" id="JADBJN010000003">
    <property type="protein sequence ID" value="KAG5672103.1"/>
    <property type="molecule type" value="Genomic_DNA"/>
</dbReference>